<dbReference type="InterPro" id="IPR020449">
    <property type="entry name" value="Tscrpt_reg_AraC-type_HTH"/>
</dbReference>
<dbReference type="SMART" id="SM00342">
    <property type="entry name" value="HTH_ARAC"/>
    <property type="match status" value="1"/>
</dbReference>
<dbReference type="SMART" id="SM00448">
    <property type="entry name" value="REC"/>
    <property type="match status" value="1"/>
</dbReference>
<dbReference type="PROSITE" id="PS01124">
    <property type="entry name" value="HTH_ARAC_FAMILY_2"/>
    <property type="match status" value="1"/>
</dbReference>
<gene>
    <name evidence="9" type="ORF">ERS852394_00827</name>
</gene>
<feature type="modified residue" description="4-aspartylphosphate" evidence="6">
    <location>
        <position position="54"/>
    </location>
</feature>
<keyword evidence="3" id="KW-0238">DNA-binding</keyword>
<keyword evidence="6" id="KW-0597">Phosphoprotein</keyword>
<evidence type="ECO:0000256" key="3">
    <source>
        <dbReference type="ARBA" id="ARBA00023125"/>
    </source>
</evidence>
<dbReference type="Pfam" id="PF00072">
    <property type="entry name" value="Response_reg"/>
    <property type="match status" value="1"/>
</dbReference>
<dbReference type="InterPro" id="IPR011006">
    <property type="entry name" value="CheY-like_superfamily"/>
</dbReference>
<evidence type="ECO:0000313" key="10">
    <source>
        <dbReference type="Proteomes" id="UP000095409"/>
    </source>
</evidence>
<dbReference type="InterPro" id="IPR009057">
    <property type="entry name" value="Homeodomain-like_sf"/>
</dbReference>
<evidence type="ECO:0000259" key="8">
    <source>
        <dbReference type="PROSITE" id="PS50110"/>
    </source>
</evidence>
<dbReference type="Gene3D" id="1.10.10.60">
    <property type="entry name" value="Homeodomain-like"/>
    <property type="match status" value="2"/>
</dbReference>
<protein>
    <recommendedName>
        <fullName evidence="1">Stage 0 sporulation protein A homolog</fullName>
    </recommendedName>
</protein>
<name>A0A173ZIB2_9FIRM</name>
<dbReference type="Pfam" id="PF12833">
    <property type="entry name" value="HTH_18"/>
    <property type="match status" value="1"/>
</dbReference>
<evidence type="ECO:0000259" key="7">
    <source>
        <dbReference type="PROSITE" id="PS01124"/>
    </source>
</evidence>
<dbReference type="Proteomes" id="UP000095409">
    <property type="component" value="Unassembled WGS sequence"/>
</dbReference>
<dbReference type="PANTHER" id="PTHR43280">
    <property type="entry name" value="ARAC-FAMILY TRANSCRIPTIONAL REGULATOR"/>
    <property type="match status" value="1"/>
</dbReference>
<keyword evidence="4" id="KW-0804">Transcription</keyword>
<evidence type="ECO:0000256" key="1">
    <source>
        <dbReference type="ARBA" id="ARBA00018672"/>
    </source>
</evidence>
<keyword evidence="2" id="KW-0805">Transcription regulation</keyword>
<dbReference type="PROSITE" id="PS50110">
    <property type="entry name" value="RESPONSE_REGULATORY"/>
    <property type="match status" value="1"/>
</dbReference>
<accession>A0A173ZIB2</accession>
<evidence type="ECO:0000256" key="4">
    <source>
        <dbReference type="ARBA" id="ARBA00023163"/>
    </source>
</evidence>
<dbReference type="GO" id="GO:0043565">
    <property type="term" value="F:sequence-specific DNA binding"/>
    <property type="evidence" value="ECO:0007669"/>
    <property type="project" value="InterPro"/>
</dbReference>
<dbReference type="InterPro" id="IPR018060">
    <property type="entry name" value="HTH_AraC"/>
</dbReference>
<dbReference type="SUPFAM" id="SSF52172">
    <property type="entry name" value="CheY-like"/>
    <property type="match status" value="1"/>
</dbReference>
<evidence type="ECO:0000313" key="9">
    <source>
        <dbReference type="EMBL" id="CUN75226.1"/>
    </source>
</evidence>
<dbReference type="PROSITE" id="PS00041">
    <property type="entry name" value="HTH_ARAC_FAMILY_1"/>
    <property type="match status" value="1"/>
</dbReference>
<dbReference type="SUPFAM" id="SSF46689">
    <property type="entry name" value="Homeodomain-like"/>
    <property type="match status" value="1"/>
</dbReference>
<sequence length="518" mass="59346">MKLLIVDDEELTRTGVITSLDWASLGIDEVLQADDGVHGLETARLYKPEIILCDVRMPRMDGISMLERLEKFLPDTVPIFMSGYSDKEYLKAAIKLKAVNYIEKPFSISEIETAIREARELYTQKVHSRRGETLHSMETASRLALQLTLPYGSNSQIIEQLSSELGLTMNASTYFTSFIVKTDLFLDASIPSMTDFYQEFLDFLESFHMKCIYLEKKMQYLVYFLFSQNEPTSRQLQSVNTYLCSHFAEIGHYSMACGDTVYGLSKAYQTYTSAVILLQSSYFFPENTLLTSAQPDESPDVQSNIFSDSPAAAFADALSRLDQTSAENILQKLYTTFYKNHRFLQNPVKDLYYKLFLCLEDARHQQKIAGSGNVESIAETIDDCFTFPELHQTLITKTKEYFTKAETTSQENPTIFLIKDYISKNYMNETLSVKDISSHVFLSTSYVCTFFKSETGQTLNQYITEYRMEKAKQLLKDARFKITDISSRVGYSDGNYFGKSFKKYSGLSPSEYREQNLK</sequence>
<reference evidence="9 10" key="1">
    <citation type="submission" date="2015-09" db="EMBL/GenBank/DDBJ databases">
        <authorList>
            <consortium name="Pathogen Informatics"/>
        </authorList>
    </citation>
    <scope>NUCLEOTIDE SEQUENCE [LARGE SCALE GENOMIC DNA]</scope>
    <source>
        <strain evidence="9 10">2789STDY5608837</strain>
    </source>
</reference>
<dbReference type="RefSeq" id="WP_055065755.1">
    <property type="nucleotide sequence ID" value="NZ_CYZD01000003.1"/>
</dbReference>
<dbReference type="InterPro" id="IPR018062">
    <property type="entry name" value="HTH_AraC-typ_CS"/>
</dbReference>
<dbReference type="InterPro" id="IPR001789">
    <property type="entry name" value="Sig_transdc_resp-reg_receiver"/>
</dbReference>
<dbReference type="GO" id="GO:0000160">
    <property type="term" value="P:phosphorelay signal transduction system"/>
    <property type="evidence" value="ECO:0007669"/>
    <property type="project" value="InterPro"/>
</dbReference>
<organism evidence="9 10">
    <name type="scientific">Blautia obeum</name>
    <dbReference type="NCBI Taxonomy" id="40520"/>
    <lineage>
        <taxon>Bacteria</taxon>
        <taxon>Bacillati</taxon>
        <taxon>Bacillota</taxon>
        <taxon>Clostridia</taxon>
        <taxon>Lachnospirales</taxon>
        <taxon>Lachnospiraceae</taxon>
        <taxon>Blautia</taxon>
    </lineage>
</organism>
<evidence type="ECO:0000256" key="5">
    <source>
        <dbReference type="ARBA" id="ARBA00024867"/>
    </source>
</evidence>
<dbReference type="GO" id="GO:0003700">
    <property type="term" value="F:DNA-binding transcription factor activity"/>
    <property type="evidence" value="ECO:0007669"/>
    <property type="project" value="InterPro"/>
</dbReference>
<evidence type="ECO:0000256" key="2">
    <source>
        <dbReference type="ARBA" id="ARBA00023015"/>
    </source>
</evidence>
<evidence type="ECO:0000256" key="6">
    <source>
        <dbReference type="PROSITE-ProRule" id="PRU00169"/>
    </source>
</evidence>
<feature type="domain" description="Response regulatory" evidence="8">
    <location>
        <begin position="2"/>
        <end position="119"/>
    </location>
</feature>
<feature type="domain" description="HTH araC/xylS-type" evidence="7">
    <location>
        <begin position="416"/>
        <end position="515"/>
    </location>
</feature>
<dbReference type="CDD" id="cd17536">
    <property type="entry name" value="REC_YesN-like"/>
    <property type="match status" value="1"/>
</dbReference>
<dbReference type="Gene3D" id="3.40.50.2300">
    <property type="match status" value="1"/>
</dbReference>
<dbReference type="PRINTS" id="PR00032">
    <property type="entry name" value="HTHARAC"/>
</dbReference>
<dbReference type="PANTHER" id="PTHR43280:SF28">
    <property type="entry name" value="HTH-TYPE TRANSCRIPTIONAL ACTIVATOR RHAS"/>
    <property type="match status" value="1"/>
</dbReference>
<dbReference type="AlphaFoldDB" id="A0A173ZIB2"/>
<comment type="function">
    <text evidence="5">May play the central regulatory role in sporulation. It may be an element of the effector pathway responsible for the activation of sporulation genes in response to nutritional stress. Spo0A may act in concert with spo0H (a sigma factor) to control the expression of some genes that are critical to the sporulation process.</text>
</comment>
<dbReference type="EMBL" id="CYZD01000003">
    <property type="protein sequence ID" value="CUN75226.1"/>
    <property type="molecule type" value="Genomic_DNA"/>
</dbReference>
<proteinExistence type="predicted"/>